<dbReference type="AlphaFoldDB" id="A0A178MTW0"/>
<dbReference type="InterPro" id="IPR021959">
    <property type="entry name" value="DUF3576"/>
</dbReference>
<gene>
    <name evidence="1" type="ORF">A6A05_09940</name>
</gene>
<dbReference type="EMBL" id="LWQU01000126">
    <property type="protein sequence ID" value="OAN53078.1"/>
    <property type="molecule type" value="Genomic_DNA"/>
</dbReference>
<proteinExistence type="predicted"/>
<dbReference type="Proteomes" id="UP000078543">
    <property type="component" value="Unassembled WGS sequence"/>
</dbReference>
<protein>
    <recommendedName>
        <fullName evidence="3">DUF3576 domain-containing protein</fullName>
    </recommendedName>
</protein>
<keyword evidence="2" id="KW-1185">Reference proteome</keyword>
<sequence>MAMNSLWARSLAVVVLMLSVVVLSACEGGKAVYPTRDRGASAPRMGDEKRETVFGAEGLFGDKKKGTGGGEGIGVNSFLWRASLDTLGFMPIATADPFGGTIITDWYQLPEAPNERFKVNVFILDRALRADGVKVSVFKQARDAMGQWVDVKIEAKMAGELENSILTRARQLRIVSTE</sequence>
<dbReference type="Pfam" id="PF12100">
    <property type="entry name" value="DUF3576"/>
    <property type="match status" value="1"/>
</dbReference>
<organism evidence="1 2">
    <name type="scientific">Magnetospirillum moscoviense</name>
    <dbReference type="NCBI Taxonomy" id="1437059"/>
    <lineage>
        <taxon>Bacteria</taxon>
        <taxon>Pseudomonadati</taxon>
        <taxon>Pseudomonadota</taxon>
        <taxon>Alphaproteobacteria</taxon>
        <taxon>Rhodospirillales</taxon>
        <taxon>Rhodospirillaceae</taxon>
        <taxon>Magnetospirillum</taxon>
    </lineage>
</organism>
<comment type="caution">
    <text evidence="1">The sequence shown here is derived from an EMBL/GenBank/DDBJ whole genome shotgun (WGS) entry which is preliminary data.</text>
</comment>
<dbReference type="STRING" id="1437059.A6A05_09940"/>
<accession>A0A178MTW0</accession>
<name>A0A178MTW0_9PROT</name>
<evidence type="ECO:0000313" key="2">
    <source>
        <dbReference type="Proteomes" id="UP000078543"/>
    </source>
</evidence>
<evidence type="ECO:0008006" key="3">
    <source>
        <dbReference type="Google" id="ProtNLM"/>
    </source>
</evidence>
<evidence type="ECO:0000313" key="1">
    <source>
        <dbReference type="EMBL" id="OAN53078.1"/>
    </source>
</evidence>
<reference evidence="1 2" key="1">
    <citation type="submission" date="2016-04" db="EMBL/GenBank/DDBJ databases">
        <title>Draft genome sequence of freshwater magnetotactic bacteria Magnetospirillum marisnigri SP-1 and Magnetospirillum moscoviense BB-1.</title>
        <authorList>
            <person name="Koziaeva V."/>
            <person name="Dziuba M.V."/>
            <person name="Ivanov T.M."/>
            <person name="Kuznetsov B."/>
            <person name="Grouzdev D.S."/>
        </authorList>
    </citation>
    <scope>NUCLEOTIDE SEQUENCE [LARGE SCALE GENOMIC DNA]</scope>
    <source>
        <strain evidence="1 2">BB-1</strain>
    </source>
</reference>